<reference evidence="2" key="1">
    <citation type="submission" date="2023-07" db="EMBL/GenBank/DDBJ databases">
        <authorList>
            <person name="Kim M.K."/>
        </authorList>
    </citation>
    <scope>NUCLEOTIDE SEQUENCE</scope>
    <source>
        <strain evidence="2">ASUV-10-1</strain>
    </source>
</reference>
<feature type="signal peptide" evidence="1">
    <location>
        <begin position="1"/>
        <end position="21"/>
    </location>
</feature>
<evidence type="ECO:0000256" key="1">
    <source>
        <dbReference type="SAM" id="SignalP"/>
    </source>
</evidence>
<name>A0ABT9B8T4_9BACT</name>
<evidence type="ECO:0000313" key="3">
    <source>
        <dbReference type="Proteomes" id="UP001176429"/>
    </source>
</evidence>
<evidence type="ECO:0000313" key="2">
    <source>
        <dbReference type="EMBL" id="MDO7874665.1"/>
    </source>
</evidence>
<gene>
    <name evidence="2" type="ORF">Q5H93_07965</name>
</gene>
<dbReference type="Pfam" id="PF10677">
    <property type="entry name" value="DUF2490"/>
    <property type="match status" value="1"/>
</dbReference>
<dbReference type="RefSeq" id="WP_305005977.1">
    <property type="nucleotide sequence ID" value="NZ_JAUQSY010000004.1"/>
</dbReference>
<comment type="caution">
    <text evidence="2">The sequence shown here is derived from an EMBL/GenBank/DDBJ whole genome shotgun (WGS) entry which is preliminary data.</text>
</comment>
<feature type="chain" id="PRO_5046391415" evidence="1">
    <location>
        <begin position="22"/>
        <end position="250"/>
    </location>
</feature>
<proteinExistence type="predicted"/>
<organism evidence="2 3">
    <name type="scientific">Hymenobacter aranciens</name>
    <dbReference type="NCBI Taxonomy" id="3063996"/>
    <lineage>
        <taxon>Bacteria</taxon>
        <taxon>Pseudomonadati</taxon>
        <taxon>Bacteroidota</taxon>
        <taxon>Cytophagia</taxon>
        <taxon>Cytophagales</taxon>
        <taxon>Hymenobacteraceae</taxon>
        <taxon>Hymenobacter</taxon>
    </lineage>
</organism>
<sequence>MKHFFALILLSALALTGPGVARGQGVPEGGSPLVGWLKLSTESTLRGPWSLYTELETRQGNSRLTAQHLGRVGLRWRLGPSFSLTTGYVLAYNQAHPDDPNRALPEHRFYQEVSLADASGRLRASHRLRAEERWLRPGTEAAFRFAPRLRYQLRLIAPFQREGKLPVGTLYAVAADELFAGLGPNTNRSFLEENRASLGLGYRLNRNLNVELAYLYQTQSLGPQGESASRNALLASLAFAPARPLALVRR</sequence>
<dbReference type="Proteomes" id="UP001176429">
    <property type="component" value="Unassembled WGS sequence"/>
</dbReference>
<keyword evidence="1" id="KW-0732">Signal</keyword>
<keyword evidence="3" id="KW-1185">Reference proteome</keyword>
<accession>A0ABT9B8T4</accession>
<protein>
    <submittedName>
        <fullName evidence="2">DUF2490 domain-containing protein</fullName>
    </submittedName>
</protein>
<dbReference type="InterPro" id="IPR019619">
    <property type="entry name" value="DUF2490"/>
</dbReference>
<dbReference type="EMBL" id="JAUQSY010000004">
    <property type="protein sequence ID" value="MDO7874665.1"/>
    <property type="molecule type" value="Genomic_DNA"/>
</dbReference>